<feature type="compositionally biased region" description="Polar residues" evidence="1">
    <location>
        <begin position="314"/>
        <end position="326"/>
    </location>
</feature>
<dbReference type="AlphaFoldDB" id="A0A9P7YTK9"/>
<sequence length="369" mass="40149">MAALGVVGVIGLLGSALSIFQFGRDNFPKKESSTSTVSHATIRIQVGLDTKDGLSNAGGDYPDVRIFNEGGEFIGSKYDTGKIKNGGFTDLKVDVKGQQPTYSLFSANNDAVCIAYISQTWPDGQQYGWLGNMAHCHSDSIPWYYSNIILDNKAMDCMWIDGNGDATDVTGFQVHFSEFTQKGDKFSVSQTQDILCNSGPPFKTYTNKDPNSITYWTLSHKRNTIPQYVASPVNINTTTPEKSTTASGNPLARDTRLIKSNKKEHCAVAICQDPSSAGPDFVNPEEGVFCCMKTKKSYPVCPPTTRAGDMSSYGPDNSTTPTNGTTYPPAPESGPCFDLEKNTMRGLVLKRGDPLIMPSVQGYNTIVEW</sequence>
<gene>
    <name evidence="2" type="ORF">BJ875DRAFT_514773</name>
</gene>
<evidence type="ECO:0000313" key="3">
    <source>
        <dbReference type="Proteomes" id="UP000824998"/>
    </source>
</evidence>
<dbReference type="Proteomes" id="UP000824998">
    <property type="component" value="Unassembled WGS sequence"/>
</dbReference>
<accession>A0A9P7YTK9</accession>
<reference evidence="2" key="1">
    <citation type="journal article" date="2021" name="IMA Fungus">
        <title>Genomic characterization of three marine fungi, including Emericellopsis atlantica sp. nov. with signatures of a generalist lifestyle and marine biomass degradation.</title>
        <authorList>
            <person name="Hagestad O.C."/>
            <person name="Hou L."/>
            <person name="Andersen J.H."/>
            <person name="Hansen E.H."/>
            <person name="Altermark B."/>
            <person name="Li C."/>
            <person name="Kuhnert E."/>
            <person name="Cox R.J."/>
            <person name="Crous P.W."/>
            <person name="Spatafora J.W."/>
            <person name="Lail K."/>
            <person name="Amirebrahimi M."/>
            <person name="Lipzen A."/>
            <person name="Pangilinan J."/>
            <person name="Andreopoulos W."/>
            <person name="Hayes R.D."/>
            <person name="Ng V."/>
            <person name="Grigoriev I.V."/>
            <person name="Jackson S.A."/>
            <person name="Sutton T.D.S."/>
            <person name="Dobson A.D.W."/>
            <person name="Rama T."/>
        </authorList>
    </citation>
    <scope>NUCLEOTIDE SEQUENCE</scope>
    <source>
        <strain evidence="2">TRa018bII</strain>
    </source>
</reference>
<organism evidence="2 3">
    <name type="scientific">Amylocarpus encephaloides</name>
    <dbReference type="NCBI Taxonomy" id="45428"/>
    <lineage>
        <taxon>Eukaryota</taxon>
        <taxon>Fungi</taxon>
        <taxon>Dikarya</taxon>
        <taxon>Ascomycota</taxon>
        <taxon>Pezizomycotina</taxon>
        <taxon>Leotiomycetes</taxon>
        <taxon>Helotiales</taxon>
        <taxon>Helotiales incertae sedis</taxon>
        <taxon>Amylocarpus</taxon>
    </lineage>
</organism>
<keyword evidence="3" id="KW-1185">Reference proteome</keyword>
<dbReference type="EMBL" id="MU251357">
    <property type="protein sequence ID" value="KAG9239589.1"/>
    <property type="molecule type" value="Genomic_DNA"/>
</dbReference>
<dbReference type="OrthoDB" id="5365129at2759"/>
<protein>
    <submittedName>
        <fullName evidence="2">Uncharacterized protein</fullName>
    </submittedName>
</protein>
<evidence type="ECO:0000313" key="2">
    <source>
        <dbReference type="EMBL" id="KAG9239589.1"/>
    </source>
</evidence>
<proteinExistence type="predicted"/>
<name>A0A9P7YTK9_9HELO</name>
<comment type="caution">
    <text evidence="2">The sequence shown here is derived from an EMBL/GenBank/DDBJ whole genome shotgun (WGS) entry which is preliminary data.</text>
</comment>
<evidence type="ECO:0000256" key="1">
    <source>
        <dbReference type="SAM" id="MobiDB-lite"/>
    </source>
</evidence>
<feature type="region of interest" description="Disordered" evidence="1">
    <location>
        <begin position="309"/>
        <end position="330"/>
    </location>
</feature>